<dbReference type="AlphaFoldDB" id="A0A9N9HV84"/>
<accession>A0A9N9HV84</accession>
<name>A0A9N9HV84_9GLOM</name>
<reference evidence="2" key="1">
    <citation type="submission" date="2021-06" db="EMBL/GenBank/DDBJ databases">
        <authorList>
            <person name="Kallberg Y."/>
            <person name="Tangrot J."/>
            <person name="Rosling A."/>
        </authorList>
    </citation>
    <scope>NUCLEOTIDE SEQUENCE</scope>
    <source>
        <strain evidence="2">CL551</strain>
    </source>
</reference>
<evidence type="ECO:0000256" key="1">
    <source>
        <dbReference type="SAM" id="MobiDB-lite"/>
    </source>
</evidence>
<feature type="non-terminal residue" evidence="2">
    <location>
        <position position="79"/>
    </location>
</feature>
<feature type="region of interest" description="Disordered" evidence="1">
    <location>
        <begin position="58"/>
        <end position="79"/>
    </location>
</feature>
<comment type="caution">
    <text evidence="2">The sequence shown here is derived from an EMBL/GenBank/DDBJ whole genome shotgun (WGS) entry which is preliminary data.</text>
</comment>
<keyword evidence="3" id="KW-1185">Reference proteome</keyword>
<feature type="compositionally biased region" description="Basic and acidic residues" evidence="1">
    <location>
        <begin position="64"/>
        <end position="79"/>
    </location>
</feature>
<evidence type="ECO:0000313" key="3">
    <source>
        <dbReference type="Proteomes" id="UP000789342"/>
    </source>
</evidence>
<sequence>MRETLLFMNNYLFNFSLNPSDQTNPEATPVAHNAYAAGDRNSTPHGVLRSYHKYSKPVVSGGRIDPKARYSGHRVERTG</sequence>
<proteinExistence type="predicted"/>
<protein>
    <submittedName>
        <fullName evidence="2">9727_t:CDS:1</fullName>
    </submittedName>
</protein>
<gene>
    <name evidence="2" type="ORF">AMORRO_LOCUS12519</name>
</gene>
<dbReference type="EMBL" id="CAJVPV010018588">
    <property type="protein sequence ID" value="CAG8707751.1"/>
    <property type="molecule type" value="Genomic_DNA"/>
</dbReference>
<evidence type="ECO:0000313" key="2">
    <source>
        <dbReference type="EMBL" id="CAG8707751.1"/>
    </source>
</evidence>
<dbReference type="Proteomes" id="UP000789342">
    <property type="component" value="Unassembled WGS sequence"/>
</dbReference>
<organism evidence="2 3">
    <name type="scientific">Acaulospora morrowiae</name>
    <dbReference type="NCBI Taxonomy" id="94023"/>
    <lineage>
        <taxon>Eukaryota</taxon>
        <taxon>Fungi</taxon>
        <taxon>Fungi incertae sedis</taxon>
        <taxon>Mucoromycota</taxon>
        <taxon>Glomeromycotina</taxon>
        <taxon>Glomeromycetes</taxon>
        <taxon>Diversisporales</taxon>
        <taxon>Acaulosporaceae</taxon>
        <taxon>Acaulospora</taxon>
    </lineage>
</organism>